<evidence type="ECO:0000256" key="1">
    <source>
        <dbReference type="ARBA" id="ARBA00009995"/>
    </source>
</evidence>
<dbReference type="GO" id="GO:0008194">
    <property type="term" value="F:UDP-glycosyltransferase activity"/>
    <property type="evidence" value="ECO:0007669"/>
    <property type="project" value="InterPro"/>
</dbReference>
<keyword evidence="3" id="KW-0808">Transferase</keyword>
<evidence type="ECO:0000256" key="2">
    <source>
        <dbReference type="ARBA" id="ARBA00022676"/>
    </source>
</evidence>
<evidence type="ECO:0000256" key="3">
    <source>
        <dbReference type="ARBA" id="ARBA00022679"/>
    </source>
</evidence>
<accession>A0A8T0AR44</accession>
<dbReference type="InterPro" id="IPR002213">
    <property type="entry name" value="UDP_glucos_trans"/>
</dbReference>
<dbReference type="InterPro" id="IPR050271">
    <property type="entry name" value="UDP-glycosyltransferase"/>
</dbReference>
<proteinExistence type="inferred from homology"/>
<dbReference type="CDD" id="cd03784">
    <property type="entry name" value="GT1_Gtf-like"/>
    <property type="match status" value="1"/>
</dbReference>
<dbReference type="Gene3D" id="3.40.50.2000">
    <property type="entry name" value="Glycogen Phosphorylase B"/>
    <property type="match status" value="1"/>
</dbReference>
<evidence type="ECO:0000313" key="4">
    <source>
        <dbReference type="EMBL" id="KAF7695584.1"/>
    </source>
</evidence>
<organism evidence="4 5">
    <name type="scientific">Silurus meridionalis</name>
    <name type="common">Southern catfish</name>
    <name type="synonym">Silurus soldatovi meridionalis</name>
    <dbReference type="NCBI Taxonomy" id="175797"/>
    <lineage>
        <taxon>Eukaryota</taxon>
        <taxon>Metazoa</taxon>
        <taxon>Chordata</taxon>
        <taxon>Craniata</taxon>
        <taxon>Vertebrata</taxon>
        <taxon>Euteleostomi</taxon>
        <taxon>Actinopterygii</taxon>
        <taxon>Neopterygii</taxon>
        <taxon>Teleostei</taxon>
        <taxon>Ostariophysi</taxon>
        <taxon>Siluriformes</taxon>
        <taxon>Siluridae</taxon>
        <taxon>Silurus</taxon>
    </lineage>
</organism>
<dbReference type="PANTHER" id="PTHR48043:SF120">
    <property type="entry name" value="UDP GLUCURONOSYLTRANSFERASE 5 FAMILY, POLYPEPTIDE E1 ISOFORM X1"/>
    <property type="match status" value="1"/>
</dbReference>
<dbReference type="Proteomes" id="UP000606274">
    <property type="component" value="Unassembled WGS sequence"/>
</dbReference>
<keyword evidence="5" id="KW-1185">Reference proteome</keyword>
<dbReference type="EMBL" id="JABFDY010000017">
    <property type="protein sequence ID" value="KAF7695584.1"/>
    <property type="molecule type" value="Genomic_DNA"/>
</dbReference>
<name>A0A8T0AR44_SILME</name>
<comment type="caution">
    <text evidence="4">The sequence shown here is derived from an EMBL/GenBank/DDBJ whole genome shotgun (WGS) entry which is preliminary data.</text>
</comment>
<gene>
    <name evidence="4" type="ORF">HF521_007307</name>
</gene>
<evidence type="ECO:0000313" key="5">
    <source>
        <dbReference type="Proteomes" id="UP000606274"/>
    </source>
</evidence>
<sequence>MPFPAHALRSRACAVSVRQDGRERSAKMKLNIHLTARLFLAIQQEQHQDQLLSRFCSSPQKLQAHDAMLVLCDKENKLKLPHRPVESMIMSAHAEQMVTESHFLEKPNVMAEFLQRNIDIQRDKGSLLSLVAVQQEMFNLMKEGHRTSAEMVRLILEDKTLVKKLRDTKYDLILTDPGYGEGHLETPWPKTIHCGQQHASFTQNDLLGHPKTKVFITHGGTNSIYEAIYHGVPVLGIPLIFDQFENILKIKARGVAEALSVTALDVDTLTLSLKNILDDKQPYRKNMHRMSEILRETPIKPMDTTSP</sequence>
<dbReference type="Pfam" id="PF00201">
    <property type="entry name" value="UDPGT"/>
    <property type="match status" value="1"/>
</dbReference>
<protein>
    <recommendedName>
        <fullName evidence="6">UDP-glucuronosyltransferase</fullName>
    </recommendedName>
</protein>
<keyword evidence="2" id="KW-0328">Glycosyltransferase</keyword>
<evidence type="ECO:0008006" key="6">
    <source>
        <dbReference type="Google" id="ProtNLM"/>
    </source>
</evidence>
<comment type="similarity">
    <text evidence="1">Belongs to the UDP-glycosyltransferase family.</text>
</comment>
<dbReference type="SUPFAM" id="SSF53756">
    <property type="entry name" value="UDP-Glycosyltransferase/glycogen phosphorylase"/>
    <property type="match status" value="1"/>
</dbReference>
<dbReference type="PANTHER" id="PTHR48043">
    <property type="entry name" value="EG:EG0003.4 PROTEIN-RELATED"/>
    <property type="match status" value="1"/>
</dbReference>
<reference evidence="4" key="1">
    <citation type="submission" date="2020-08" db="EMBL/GenBank/DDBJ databases">
        <title>Chromosome-level assembly of Southern catfish (Silurus meridionalis) provides insights into visual adaptation to the nocturnal and benthic lifestyles.</title>
        <authorList>
            <person name="Zhang Y."/>
            <person name="Wang D."/>
            <person name="Peng Z."/>
        </authorList>
    </citation>
    <scope>NUCLEOTIDE SEQUENCE</scope>
    <source>
        <strain evidence="4">SWU-2019-XX</strain>
        <tissue evidence="4">Muscle</tissue>
    </source>
</reference>
<dbReference type="AlphaFoldDB" id="A0A8T0AR44"/>